<feature type="domain" description="Cucumopine synthase C-terminal helical bundle" evidence="1">
    <location>
        <begin position="171"/>
        <end position="317"/>
    </location>
</feature>
<dbReference type="VEuPathDB" id="FungiDB:BO97DRAFT_388773"/>
<name>A0A395I1N2_ASPHC</name>
<dbReference type="OrthoDB" id="4299926at2759"/>
<dbReference type="Proteomes" id="UP000248961">
    <property type="component" value="Unassembled WGS sequence"/>
</dbReference>
<dbReference type="Gene3D" id="2.40.100.20">
    <property type="match status" value="1"/>
</dbReference>
<dbReference type="InterPro" id="IPR040602">
    <property type="entry name" value="Cucumopine_C"/>
</dbReference>
<keyword evidence="3" id="KW-1185">Reference proteome</keyword>
<organism evidence="2 3">
    <name type="scientific">Aspergillus homomorphus (strain CBS 101889)</name>
    <dbReference type="NCBI Taxonomy" id="1450537"/>
    <lineage>
        <taxon>Eukaryota</taxon>
        <taxon>Fungi</taxon>
        <taxon>Dikarya</taxon>
        <taxon>Ascomycota</taxon>
        <taxon>Pezizomycotina</taxon>
        <taxon>Eurotiomycetes</taxon>
        <taxon>Eurotiomycetidae</taxon>
        <taxon>Eurotiales</taxon>
        <taxon>Aspergillaceae</taxon>
        <taxon>Aspergillus</taxon>
        <taxon>Aspergillus subgen. Circumdati</taxon>
    </lineage>
</organism>
<dbReference type="Pfam" id="PF18631">
    <property type="entry name" value="Cucumopine_C"/>
    <property type="match status" value="1"/>
</dbReference>
<proteinExistence type="predicted"/>
<dbReference type="GeneID" id="37197962"/>
<accession>A0A395I1N2</accession>
<evidence type="ECO:0000259" key="1">
    <source>
        <dbReference type="Pfam" id="PF18631"/>
    </source>
</evidence>
<sequence length="332" mass="37321">MSATKPLPRKIKVKWPQLDITVTAVMNDEANAHLIDILYERLPYRSLQNHALVSGDHLYHLVPAEKLIYTKGNYIVPNRVMEPDGTVFLSGLQHLAIKYGPLTEYLPAAPCGKIVAEDMAQLVRAGTAIWNACNSSKQVIEVVVWDATKPEPTEQLFLPLERMGTTKEVMRLVEAIHAETEKSWSAVSYDLQLVHTGCALSGAGSKNSYFATMVFINGEIRPLGYNILNNILKIAETDPEFKLRHLVQLFRVFASIPSEFVGYAGATFLYQTFRQIDRVIDGVILSHENEQQGRADFLALVSAFAKYVNLLNAQNLHVFPWRHGAEYLLLRN</sequence>
<evidence type="ECO:0000313" key="2">
    <source>
        <dbReference type="EMBL" id="RAL13543.1"/>
    </source>
</evidence>
<protein>
    <submittedName>
        <fullName evidence="2">Cucumopine synthase</fullName>
    </submittedName>
</protein>
<dbReference type="RefSeq" id="XP_025552697.1">
    <property type="nucleotide sequence ID" value="XM_025693673.1"/>
</dbReference>
<evidence type="ECO:0000313" key="3">
    <source>
        <dbReference type="Proteomes" id="UP000248961"/>
    </source>
</evidence>
<dbReference type="AlphaFoldDB" id="A0A395I1N2"/>
<dbReference type="EMBL" id="KZ824279">
    <property type="protein sequence ID" value="RAL13543.1"/>
    <property type="molecule type" value="Genomic_DNA"/>
</dbReference>
<gene>
    <name evidence="2" type="ORF">BO97DRAFT_388773</name>
</gene>
<reference evidence="2 3" key="1">
    <citation type="submission" date="2018-02" db="EMBL/GenBank/DDBJ databases">
        <title>The genomes of Aspergillus section Nigri reveals drivers in fungal speciation.</title>
        <authorList>
            <consortium name="DOE Joint Genome Institute"/>
            <person name="Vesth T.C."/>
            <person name="Nybo J."/>
            <person name="Theobald S."/>
            <person name="Brandl J."/>
            <person name="Frisvad J.C."/>
            <person name="Nielsen K.F."/>
            <person name="Lyhne E.K."/>
            <person name="Kogle M.E."/>
            <person name="Kuo A."/>
            <person name="Riley R."/>
            <person name="Clum A."/>
            <person name="Nolan M."/>
            <person name="Lipzen A."/>
            <person name="Salamov A."/>
            <person name="Henrissat B."/>
            <person name="Wiebenga A."/>
            <person name="De vries R.P."/>
            <person name="Grigoriev I.V."/>
            <person name="Mortensen U.H."/>
            <person name="Andersen M.R."/>
            <person name="Baker S.E."/>
        </authorList>
    </citation>
    <scope>NUCLEOTIDE SEQUENCE [LARGE SCALE GENOMIC DNA]</scope>
    <source>
        <strain evidence="2 3">CBS 101889</strain>
    </source>
</reference>